<protein>
    <recommendedName>
        <fullName evidence="3">EsV-1-7</fullName>
    </recommendedName>
</protein>
<dbReference type="AlphaFoldDB" id="A0A1Y1IQ89"/>
<evidence type="ECO:0000313" key="2">
    <source>
        <dbReference type="Proteomes" id="UP000054558"/>
    </source>
</evidence>
<evidence type="ECO:0008006" key="3">
    <source>
        <dbReference type="Google" id="ProtNLM"/>
    </source>
</evidence>
<keyword evidence="2" id="KW-1185">Reference proteome</keyword>
<dbReference type="Gene3D" id="6.10.140.110">
    <property type="match status" value="1"/>
</dbReference>
<dbReference type="InterPro" id="IPR043822">
    <property type="entry name" value="EsV_1_7_cys"/>
</dbReference>
<dbReference type="OrthoDB" id="2441233at2759"/>
<proteinExistence type="predicted"/>
<dbReference type="SMART" id="SM01425">
    <property type="entry name" value="EsV_1_7"/>
    <property type="match status" value="4"/>
</dbReference>
<organism evidence="1 2">
    <name type="scientific">Klebsormidium nitens</name>
    <name type="common">Green alga</name>
    <name type="synonym">Ulothrix nitens</name>
    <dbReference type="NCBI Taxonomy" id="105231"/>
    <lineage>
        <taxon>Eukaryota</taxon>
        <taxon>Viridiplantae</taxon>
        <taxon>Streptophyta</taxon>
        <taxon>Klebsormidiophyceae</taxon>
        <taxon>Klebsormidiales</taxon>
        <taxon>Klebsormidiaceae</taxon>
        <taxon>Klebsormidium</taxon>
    </lineage>
</organism>
<name>A0A1Y1IQ89_KLENI</name>
<dbReference type="Proteomes" id="UP000054558">
    <property type="component" value="Unassembled WGS sequence"/>
</dbReference>
<sequence length="242" mass="27033">MGRGKAGYHVASEMARNPRPRRLCETVGCKKQPTYGERGNKKATRCSTHKAIDMINFKATRCVVEGCGKSANFGFEGKARRRCSKHQEAGMTCLSAARCTFKGCPTAASYGFAGKKKCRCTKHKEEKMILFGAKRCGVDGCSTQPKFGRAGEKPTRCSRHKDDDMVDLGARKCEERALREELKQLLPEFELDFNKRIDGETCHAIRPDVFVDLLTHVIVIENDENQHKGGFRVRTHARTSGT</sequence>
<gene>
    <name evidence="1" type="ORF">KFL_007780085</name>
</gene>
<evidence type="ECO:0000313" key="1">
    <source>
        <dbReference type="EMBL" id="GAQ91401.1"/>
    </source>
</evidence>
<dbReference type="EMBL" id="DF237727">
    <property type="protein sequence ID" value="GAQ91401.1"/>
    <property type="molecule type" value="Genomic_DNA"/>
</dbReference>
<dbReference type="Pfam" id="PF19114">
    <property type="entry name" value="EsV_1_7_cys"/>
    <property type="match status" value="4"/>
</dbReference>
<reference evidence="1 2" key="1">
    <citation type="journal article" date="2014" name="Nat. Commun.">
        <title>Klebsormidium flaccidum genome reveals primary factors for plant terrestrial adaptation.</title>
        <authorList>
            <person name="Hori K."/>
            <person name="Maruyama F."/>
            <person name="Fujisawa T."/>
            <person name="Togashi T."/>
            <person name="Yamamoto N."/>
            <person name="Seo M."/>
            <person name="Sato S."/>
            <person name="Yamada T."/>
            <person name="Mori H."/>
            <person name="Tajima N."/>
            <person name="Moriyama T."/>
            <person name="Ikeuchi M."/>
            <person name="Watanabe M."/>
            <person name="Wada H."/>
            <person name="Kobayashi K."/>
            <person name="Saito M."/>
            <person name="Masuda T."/>
            <person name="Sasaki-Sekimoto Y."/>
            <person name="Mashiguchi K."/>
            <person name="Awai K."/>
            <person name="Shimojima M."/>
            <person name="Masuda S."/>
            <person name="Iwai M."/>
            <person name="Nobusawa T."/>
            <person name="Narise T."/>
            <person name="Kondo S."/>
            <person name="Saito H."/>
            <person name="Sato R."/>
            <person name="Murakawa M."/>
            <person name="Ihara Y."/>
            <person name="Oshima-Yamada Y."/>
            <person name="Ohtaka K."/>
            <person name="Satoh M."/>
            <person name="Sonobe K."/>
            <person name="Ishii M."/>
            <person name="Ohtani R."/>
            <person name="Kanamori-Sato M."/>
            <person name="Honoki R."/>
            <person name="Miyazaki D."/>
            <person name="Mochizuki H."/>
            <person name="Umetsu J."/>
            <person name="Higashi K."/>
            <person name="Shibata D."/>
            <person name="Kamiya Y."/>
            <person name="Sato N."/>
            <person name="Nakamura Y."/>
            <person name="Tabata S."/>
            <person name="Ida S."/>
            <person name="Kurokawa K."/>
            <person name="Ohta H."/>
        </authorList>
    </citation>
    <scope>NUCLEOTIDE SEQUENCE [LARGE SCALE GENOMIC DNA]</scope>
    <source>
        <strain evidence="1 2">NIES-2285</strain>
    </source>
</reference>
<accession>A0A1Y1IQ89</accession>